<keyword evidence="1" id="KW-0732">Signal</keyword>
<comment type="caution">
    <text evidence="2">The sequence shown here is derived from an EMBL/GenBank/DDBJ whole genome shotgun (WGS) entry which is preliminary data.</text>
</comment>
<organism evidence="2 3">
    <name type="scientific">Lasallia pustulata</name>
    <dbReference type="NCBI Taxonomy" id="136370"/>
    <lineage>
        <taxon>Eukaryota</taxon>
        <taxon>Fungi</taxon>
        <taxon>Dikarya</taxon>
        <taxon>Ascomycota</taxon>
        <taxon>Pezizomycotina</taxon>
        <taxon>Lecanoromycetes</taxon>
        <taxon>OSLEUM clade</taxon>
        <taxon>Umbilicariomycetidae</taxon>
        <taxon>Umbilicariales</taxon>
        <taxon>Umbilicariaceae</taxon>
        <taxon>Lasallia</taxon>
    </lineage>
</organism>
<accession>A0A5M8PTX7</accession>
<name>A0A5M8PTX7_9LECA</name>
<sequence length="128" mass="13873">MRLIHLLLGILLNVTTPTAASSIPRRSPVCANAPNTIAGTLLPQILSPRHNTKTILWCARHSKTYIILEMVQLVPGIAIATLIDETTALVLQHIRIAGDGVIPNGVATWHGTEGTIMETWNSNNHQTT</sequence>
<evidence type="ECO:0000313" key="3">
    <source>
        <dbReference type="Proteomes" id="UP000324767"/>
    </source>
</evidence>
<dbReference type="EMBL" id="VXIT01000005">
    <property type="protein sequence ID" value="KAA6412854.1"/>
    <property type="molecule type" value="Genomic_DNA"/>
</dbReference>
<reference evidence="2 3" key="1">
    <citation type="submission" date="2019-09" db="EMBL/GenBank/DDBJ databases">
        <title>The hologenome of the rock-dwelling lichen Lasallia pustulata.</title>
        <authorList>
            <person name="Greshake Tzovaras B."/>
            <person name="Segers F."/>
            <person name="Bicker A."/>
            <person name="Dal Grande F."/>
            <person name="Otte J."/>
            <person name="Hankeln T."/>
            <person name="Schmitt I."/>
            <person name="Ebersberger I."/>
        </authorList>
    </citation>
    <scope>NUCLEOTIDE SEQUENCE [LARGE SCALE GENOMIC DNA]</scope>
    <source>
        <strain evidence="2">A1-1</strain>
    </source>
</reference>
<dbReference type="Proteomes" id="UP000324767">
    <property type="component" value="Unassembled WGS sequence"/>
</dbReference>
<feature type="signal peptide" evidence="1">
    <location>
        <begin position="1"/>
        <end position="20"/>
    </location>
</feature>
<dbReference type="AlphaFoldDB" id="A0A5M8PTX7"/>
<feature type="chain" id="PRO_5024451661" evidence="1">
    <location>
        <begin position="21"/>
        <end position="128"/>
    </location>
</feature>
<protein>
    <submittedName>
        <fullName evidence="2">Uncharacterized protein</fullName>
    </submittedName>
</protein>
<proteinExistence type="predicted"/>
<evidence type="ECO:0000256" key="1">
    <source>
        <dbReference type="SAM" id="SignalP"/>
    </source>
</evidence>
<gene>
    <name evidence="2" type="ORF">FRX48_03847</name>
</gene>
<evidence type="ECO:0000313" key="2">
    <source>
        <dbReference type="EMBL" id="KAA6412854.1"/>
    </source>
</evidence>